<dbReference type="Proteomes" id="UP000829999">
    <property type="component" value="Chromosome 6"/>
</dbReference>
<accession>A0A9R0D2J2</accession>
<keyword evidence="1" id="KW-0732">Signal</keyword>
<dbReference type="RefSeq" id="XP_035437762.2">
    <property type="nucleotide sequence ID" value="XM_035581869.2"/>
</dbReference>
<keyword evidence="2" id="KW-1185">Reference proteome</keyword>
<sequence>MFALWILPLISIASTLAETDTANTNITTLYPVSNRNISRNDIRTRFNDPQTKPSTTETIVNKTESAMNNVEPNKSEVKKNLPTQTWKIESSFAPSNLTEVNNKTKETKQLLKDFKPSQHLGSFFDDENAEVIRTPAVGPVAKKPASGFLSSPKEVYYQHPSHNYIPKDIYYTHEEFPYKFEDTIYTKTREGWQDSLDSKPTVEAPVKVPAGGLYKSPEAFKDKPQSAEEYGLEYHEEEKEHAIKKRVNPWQNLLRLVTAFIPVGLIISALTPSVITIHNVDDNIKPSSLPYRRSDPGVTNMAPISERCRRRLLCELHSEKNYVPPRTLPRRTMKQCYKIHCEDTDALWKMLRWLFTYNQEPGDQRGRLIT</sequence>
<gene>
    <name evidence="3" type="primary">LOC118267721</name>
</gene>
<evidence type="ECO:0000313" key="2">
    <source>
        <dbReference type="Proteomes" id="UP000829999"/>
    </source>
</evidence>
<evidence type="ECO:0000313" key="3">
    <source>
        <dbReference type="RefSeq" id="XP_035437762.2"/>
    </source>
</evidence>
<feature type="signal peptide" evidence="1">
    <location>
        <begin position="1"/>
        <end position="17"/>
    </location>
</feature>
<organism evidence="2 3">
    <name type="scientific">Spodoptera frugiperda</name>
    <name type="common">Fall armyworm</name>
    <dbReference type="NCBI Taxonomy" id="7108"/>
    <lineage>
        <taxon>Eukaryota</taxon>
        <taxon>Metazoa</taxon>
        <taxon>Ecdysozoa</taxon>
        <taxon>Arthropoda</taxon>
        <taxon>Hexapoda</taxon>
        <taxon>Insecta</taxon>
        <taxon>Pterygota</taxon>
        <taxon>Neoptera</taxon>
        <taxon>Endopterygota</taxon>
        <taxon>Lepidoptera</taxon>
        <taxon>Glossata</taxon>
        <taxon>Ditrysia</taxon>
        <taxon>Noctuoidea</taxon>
        <taxon>Noctuidae</taxon>
        <taxon>Amphipyrinae</taxon>
        <taxon>Spodoptera</taxon>
    </lineage>
</organism>
<name>A0A9R0D2J2_SPOFR</name>
<reference evidence="3" key="1">
    <citation type="submission" date="2025-08" db="UniProtKB">
        <authorList>
            <consortium name="RefSeq"/>
        </authorList>
    </citation>
    <scope>IDENTIFICATION</scope>
    <source>
        <tissue evidence="3">Whole larval tissue</tissue>
    </source>
</reference>
<dbReference type="AlphaFoldDB" id="A0A9R0D2J2"/>
<feature type="chain" id="PRO_5040409950" evidence="1">
    <location>
        <begin position="18"/>
        <end position="370"/>
    </location>
</feature>
<dbReference type="OrthoDB" id="6372754at2759"/>
<protein>
    <submittedName>
        <fullName evidence="3">Uncharacterized protein LOC118267721</fullName>
    </submittedName>
</protein>
<proteinExistence type="predicted"/>
<dbReference type="GeneID" id="118267721"/>
<evidence type="ECO:0000256" key="1">
    <source>
        <dbReference type="SAM" id="SignalP"/>
    </source>
</evidence>